<feature type="compositionally biased region" description="Basic and acidic residues" evidence="2">
    <location>
        <begin position="113"/>
        <end position="122"/>
    </location>
</feature>
<organism evidence="4">
    <name type="scientific">uncultured bacterium 5</name>
    <dbReference type="NCBI Taxonomy" id="1748277"/>
    <lineage>
        <taxon>Bacteria</taxon>
        <taxon>environmental samples</taxon>
    </lineage>
</organism>
<proteinExistence type="predicted"/>
<evidence type="ECO:0000313" key="4">
    <source>
        <dbReference type="EMBL" id="ALV86327.1"/>
    </source>
</evidence>
<dbReference type="PANTHER" id="PTHR35848">
    <property type="entry name" value="OXALATE-BINDING PROTEIN"/>
    <property type="match status" value="1"/>
</dbReference>
<dbReference type="InterPro" id="IPR051610">
    <property type="entry name" value="GPI/OXD"/>
</dbReference>
<feature type="region of interest" description="Disordered" evidence="2">
    <location>
        <begin position="100"/>
        <end position="122"/>
    </location>
</feature>
<dbReference type="GO" id="GO:0046872">
    <property type="term" value="F:metal ion binding"/>
    <property type="evidence" value="ECO:0007669"/>
    <property type="project" value="UniProtKB-KW"/>
</dbReference>
<dbReference type="EMBL" id="KT944257">
    <property type="protein sequence ID" value="ALV86327.1"/>
    <property type="molecule type" value="Genomic_DNA"/>
</dbReference>
<evidence type="ECO:0000256" key="1">
    <source>
        <dbReference type="ARBA" id="ARBA00022723"/>
    </source>
</evidence>
<dbReference type="Gene3D" id="2.60.120.10">
    <property type="entry name" value="Jelly Rolls"/>
    <property type="match status" value="1"/>
</dbReference>
<dbReference type="InterPro" id="IPR011051">
    <property type="entry name" value="RmlC_Cupin_sf"/>
</dbReference>
<sequence>MRHKTLRFGRGFNVVLGNRRSQAAQMVLEPGDSEGNRENRHDGADQWLFVVAGTGVAHVNERRVLLRAGSLLLIEHGDRHEIRNNGRGRLTTLNFYVPPAYSGEGDELAAGKPAEKAKPRRR</sequence>
<accession>A0A0U3U8L7</accession>
<dbReference type="PANTHER" id="PTHR35848:SF6">
    <property type="entry name" value="CUPIN TYPE-2 DOMAIN-CONTAINING PROTEIN"/>
    <property type="match status" value="1"/>
</dbReference>
<keyword evidence="1" id="KW-0479">Metal-binding</keyword>
<dbReference type="AlphaFoldDB" id="A0A0U3U8L7"/>
<feature type="domain" description="Cupin type-2" evidence="3">
    <location>
        <begin position="26"/>
        <end position="93"/>
    </location>
</feature>
<evidence type="ECO:0000256" key="2">
    <source>
        <dbReference type="SAM" id="MobiDB-lite"/>
    </source>
</evidence>
<dbReference type="Pfam" id="PF07883">
    <property type="entry name" value="Cupin_2"/>
    <property type="match status" value="1"/>
</dbReference>
<reference evidence="4" key="1">
    <citation type="submission" date="2015-10" db="EMBL/GenBank/DDBJ databases">
        <title>Biosynthesis of SCL-MCL polyhydroxyalkanoates by metagenomic clones in Pseudomonas putida.</title>
        <authorList>
            <person name="Cheng J."/>
            <person name="Charles T.C."/>
        </authorList>
    </citation>
    <scope>NUCLEOTIDE SEQUENCE</scope>
</reference>
<protein>
    <submittedName>
        <fullName evidence="4">Cupin</fullName>
    </submittedName>
</protein>
<dbReference type="InterPro" id="IPR013096">
    <property type="entry name" value="Cupin_2"/>
</dbReference>
<dbReference type="SUPFAM" id="SSF51182">
    <property type="entry name" value="RmlC-like cupins"/>
    <property type="match status" value="1"/>
</dbReference>
<dbReference type="InterPro" id="IPR014710">
    <property type="entry name" value="RmlC-like_jellyroll"/>
</dbReference>
<name>A0A0U3U8L7_9BACT</name>
<evidence type="ECO:0000259" key="3">
    <source>
        <dbReference type="Pfam" id="PF07883"/>
    </source>
</evidence>